<dbReference type="RefSeq" id="WP_161693305.1">
    <property type="nucleotide sequence ID" value="NZ_JAAAMU010000001.1"/>
</dbReference>
<dbReference type="Gene3D" id="3.40.50.720">
    <property type="entry name" value="NAD(P)-binding Rossmann-like Domain"/>
    <property type="match status" value="1"/>
</dbReference>
<dbReference type="Proteomes" id="UP000558113">
    <property type="component" value="Unassembled WGS sequence"/>
</dbReference>
<name>A0A7X4YJD1_9BACL</name>
<dbReference type="SUPFAM" id="SSF51735">
    <property type="entry name" value="NAD(P)-binding Rossmann-fold domains"/>
    <property type="match status" value="1"/>
</dbReference>
<dbReference type="PRINTS" id="PR00080">
    <property type="entry name" value="SDRFAMILY"/>
</dbReference>
<dbReference type="FunFam" id="3.40.50.720:FF:000084">
    <property type="entry name" value="Short-chain dehydrogenase reductase"/>
    <property type="match status" value="1"/>
</dbReference>
<comment type="caution">
    <text evidence="2">The sequence shown here is derived from an EMBL/GenBank/DDBJ whole genome shotgun (WGS) entry which is preliminary data.</text>
</comment>
<dbReference type="EC" id="1.1.1.47" evidence="2"/>
<organism evidence="2 3">
    <name type="scientific">Paenibacillus sacheonensis</name>
    <dbReference type="NCBI Taxonomy" id="742054"/>
    <lineage>
        <taxon>Bacteria</taxon>
        <taxon>Bacillati</taxon>
        <taxon>Bacillota</taxon>
        <taxon>Bacilli</taxon>
        <taxon>Bacillales</taxon>
        <taxon>Paenibacillaceae</taxon>
        <taxon>Paenibacillus</taxon>
    </lineage>
</organism>
<sequence length="252" mass="26426">MSGKAAIVTGSTSGIGEAIAVKLASQGIRVLVTGRDAERGAKVASAIAGSGGEARFLQADLADPDTPERLVAEALDAWGRIDIVVNNAAMVCNKPTAEVTHRDWDRLFAVNVKSGFFLIQAALPHLKAAGGSVVNISSINGIANDYNNLVYDTMKAALNHMTRGLALDLLKEGVRFNALMPAGVATPLLTSWFREKLGDEQAAKQAAQEIFHAPDVGRPEQIADAAAFLVSSAASWINGAVIPIDGGFRIHS</sequence>
<gene>
    <name evidence="2" type="ORF">GT003_00525</name>
</gene>
<dbReference type="PANTHER" id="PTHR43975">
    <property type="entry name" value="ZGC:101858"/>
    <property type="match status" value="1"/>
</dbReference>
<evidence type="ECO:0000256" key="1">
    <source>
        <dbReference type="ARBA" id="ARBA00023002"/>
    </source>
</evidence>
<accession>A0A7X4YJD1</accession>
<dbReference type="EMBL" id="JAAAMU010000001">
    <property type="protein sequence ID" value="NBC67477.1"/>
    <property type="molecule type" value="Genomic_DNA"/>
</dbReference>
<dbReference type="Pfam" id="PF13561">
    <property type="entry name" value="adh_short_C2"/>
    <property type="match status" value="1"/>
</dbReference>
<dbReference type="OrthoDB" id="9803333at2"/>
<dbReference type="AlphaFoldDB" id="A0A7X4YJD1"/>
<dbReference type="InterPro" id="IPR002347">
    <property type="entry name" value="SDR_fam"/>
</dbReference>
<dbReference type="CDD" id="cd05233">
    <property type="entry name" value="SDR_c"/>
    <property type="match status" value="1"/>
</dbReference>
<evidence type="ECO:0000313" key="3">
    <source>
        <dbReference type="Proteomes" id="UP000558113"/>
    </source>
</evidence>
<dbReference type="GO" id="GO:0008206">
    <property type="term" value="P:bile acid metabolic process"/>
    <property type="evidence" value="ECO:0007669"/>
    <property type="project" value="UniProtKB-ARBA"/>
</dbReference>
<proteinExistence type="predicted"/>
<dbReference type="NCBIfam" id="NF005559">
    <property type="entry name" value="PRK07231.1"/>
    <property type="match status" value="1"/>
</dbReference>
<keyword evidence="3" id="KW-1185">Reference proteome</keyword>
<dbReference type="GO" id="GO:0047936">
    <property type="term" value="F:glucose 1-dehydrogenase [NAD(P)+] activity"/>
    <property type="evidence" value="ECO:0007669"/>
    <property type="project" value="UniProtKB-EC"/>
</dbReference>
<dbReference type="PANTHER" id="PTHR43975:SF2">
    <property type="entry name" value="EG:BACR7A4.14 PROTEIN-RELATED"/>
    <property type="match status" value="1"/>
</dbReference>
<keyword evidence="1 2" id="KW-0560">Oxidoreductase</keyword>
<reference evidence="2 3" key="1">
    <citation type="submission" date="2020-01" db="EMBL/GenBank/DDBJ databases">
        <title>Paenibacillus soybeanensis sp. nov. isolated from the nodules of soybean (Glycine max(L.) Merr).</title>
        <authorList>
            <person name="Wang H."/>
        </authorList>
    </citation>
    <scope>NUCLEOTIDE SEQUENCE [LARGE SCALE GENOMIC DNA]</scope>
    <source>
        <strain evidence="2 3">DSM 23054</strain>
    </source>
</reference>
<dbReference type="PRINTS" id="PR00081">
    <property type="entry name" value="GDHRDH"/>
</dbReference>
<protein>
    <submittedName>
        <fullName evidence="2">Glucose 1-dehydrogenase</fullName>
        <ecNumber evidence="2">1.1.1.47</ecNumber>
    </submittedName>
</protein>
<evidence type="ECO:0000313" key="2">
    <source>
        <dbReference type="EMBL" id="NBC67477.1"/>
    </source>
</evidence>
<dbReference type="InterPro" id="IPR036291">
    <property type="entry name" value="NAD(P)-bd_dom_sf"/>
</dbReference>